<keyword evidence="1" id="KW-0732">Signal</keyword>
<evidence type="ECO:0000256" key="1">
    <source>
        <dbReference type="SAM" id="SignalP"/>
    </source>
</evidence>
<keyword evidence="3" id="KW-1185">Reference proteome</keyword>
<feature type="chain" id="PRO_5014831912" evidence="1">
    <location>
        <begin position="23"/>
        <end position="343"/>
    </location>
</feature>
<name>A0A2M9CBZ6_9FLAO</name>
<accession>A0A2M9CBZ6</accession>
<organism evidence="2 3">
    <name type="scientific">Chryseobacterium geocarposphaerae</name>
    <dbReference type="NCBI Taxonomy" id="1416776"/>
    <lineage>
        <taxon>Bacteria</taxon>
        <taxon>Pseudomonadati</taxon>
        <taxon>Bacteroidota</taxon>
        <taxon>Flavobacteriia</taxon>
        <taxon>Flavobacteriales</taxon>
        <taxon>Weeksellaceae</taxon>
        <taxon>Chryseobacterium group</taxon>
        <taxon>Chryseobacterium</taxon>
    </lineage>
</organism>
<sequence>MTSFIKILFSSISLTFYAGTFAQTYNVSFTLPQVALMDIEQSSSINLDLIKPTEAGNRLANPSNNTTKWLNYTSAVASGGSRSITASINQNVPGIDIKLQAAQATGGAGTLGTPSSQITLSTVPTTIISGIGGAYTGNGVGNGHQLTFSAVPNNYTNLSASNTSVTVTYTITDNGVSASSNIPVSIASSPSAIIIPPITEAGNNYSGTYTSSDNTIILGTYTIPRSVLLGLALLETGSIVSQIKMYYTPTLWNNSLHLYANRNGGTGTITGVCLGCSVYFNNGNTYPEILQTDSAFFDLMFAGTLGLLVTQISYSSIPISIRLGGVSVTVPAATYTAQINFHQ</sequence>
<proteinExistence type="predicted"/>
<evidence type="ECO:0000313" key="3">
    <source>
        <dbReference type="Proteomes" id="UP000228740"/>
    </source>
</evidence>
<reference evidence="2 3" key="1">
    <citation type="submission" date="2017-11" db="EMBL/GenBank/DDBJ databases">
        <title>Genomic Encyclopedia of Archaeal and Bacterial Type Strains, Phase II (KMG-II): From Individual Species to Whole Genera.</title>
        <authorList>
            <person name="Goeker M."/>
        </authorList>
    </citation>
    <scope>NUCLEOTIDE SEQUENCE [LARGE SCALE GENOMIC DNA]</scope>
    <source>
        <strain evidence="2 3">DSM 27617</strain>
    </source>
</reference>
<dbReference type="EMBL" id="PGFD01000001">
    <property type="protein sequence ID" value="PJJ68304.1"/>
    <property type="molecule type" value="Genomic_DNA"/>
</dbReference>
<protein>
    <submittedName>
        <fullName evidence="2">Uncharacterized protein</fullName>
    </submittedName>
</protein>
<comment type="caution">
    <text evidence="2">The sequence shown here is derived from an EMBL/GenBank/DDBJ whole genome shotgun (WGS) entry which is preliminary data.</text>
</comment>
<evidence type="ECO:0000313" key="2">
    <source>
        <dbReference type="EMBL" id="PJJ68304.1"/>
    </source>
</evidence>
<dbReference type="Proteomes" id="UP000228740">
    <property type="component" value="Unassembled WGS sequence"/>
</dbReference>
<dbReference type="AlphaFoldDB" id="A0A2M9CBZ6"/>
<gene>
    <name evidence="2" type="ORF">CLV73_2341</name>
</gene>
<feature type="signal peptide" evidence="1">
    <location>
        <begin position="1"/>
        <end position="22"/>
    </location>
</feature>
<dbReference type="RefSeq" id="WP_185116769.1">
    <property type="nucleotide sequence ID" value="NZ_PGFD01000001.1"/>
</dbReference>